<dbReference type="RefSeq" id="WP_227540084.1">
    <property type="nucleotide sequence ID" value="NZ_JARXNK020000106.1"/>
</dbReference>
<evidence type="ECO:0000313" key="2">
    <source>
        <dbReference type="Proteomes" id="UP001312893"/>
    </source>
</evidence>
<name>A0ABU9FGT5_9ENTR</name>
<gene>
    <name evidence="1" type="ORF">QFI96_025350</name>
</gene>
<dbReference type="Proteomes" id="UP001312893">
    <property type="component" value="Unassembled WGS sequence"/>
</dbReference>
<reference evidence="1 2" key="1">
    <citation type="submission" date="2024-04" db="EMBL/GenBank/DDBJ databases">
        <title>Two novel Raoultella species associated with bleeding cankers of broadleaf hosts, Raoultella scottia sp. nov. and Raoultella lignicola sp. nov.</title>
        <authorList>
            <person name="Brady C.L."/>
        </authorList>
    </citation>
    <scope>NUCLEOTIDE SEQUENCE [LARGE SCALE GENOMIC DNA]</scope>
    <source>
        <strain evidence="1 2">TW_WC1a.1</strain>
    </source>
</reference>
<evidence type="ECO:0000313" key="1">
    <source>
        <dbReference type="EMBL" id="MEL0555011.1"/>
    </source>
</evidence>
<protein>
    <recommendedName>
        <fullName evidence="3">PerC family transcriptional regulator</fullName>
    </recommendedName>
</protein>
<keyword evidence="2" id="KW-1185">Reference proteome</keyword>
<comment type="caution">
    <text evidence="1">The sequence shown here is derived from an EMBL/GenBank/DDBJ whole genome shotgun (WGS) entry which is preliminary data.</text>
</comment>
<evidence type="ECO:0008006" key="3">
    <source>
        <dbReference type="Google" id="ProtNLM"/>
    </source>
</evidence>
<dbReference type="EMBL" id="JARXNK020000106">
    <property type="protein sequence ID" value="MEL0555011.1"/>
    <property type="molecule type" value="Genomic_DNA"/>
</dbReference>
<organism evidence="1 2">
    <name type="scientific">Raoultella lignicola</name>
    <dbReference type="NCBI Taxonomy" id="3040939"/>
    <lineage>
        <taxon>Bacteria</taxon>
        <taxon>Pseudomonadati</taxon>
        <taxon>Pseudomonadota</taxon>
        <taxon>Gammaproteobacteria</taxon>
        <taxon>Enterobacterales</taxon>
        <taxon>Enterobacteriaceae</taxon>
        <taxon>Klebsiella/Raoultella group</taxon>
        <taxon>Raoultella</taxon>
    </lineage>
</organism>
<proteinExistence type="predicted"/>
<sequence length="114" mass="13332">MMISRAQEMQVQAQRLQEQGLLRRALALWADMARCDDHEVARQARQKQQEIVALLQRKKDQQAASRYNCRAHVAADRELIIAYLRNGMKPREIEALTQRSSAFIYHCKKLLPEE</sequence>
<accession>A0ABU9FGT5</accession>